<evidence type="ECO:0000259" key="6">
    <source>
        <dbReference type="PROSITE" id="PS51203"/>
    </source>
</evidence>
<evidence type="ECO:0000256" key="5">
    <source>
        <dbReference type="ARBA" id="ARBA00023242"/>
    </source>
</evidence>
<dbReference type="InterPro" id="IPR008978">
    <property type="entry name" value="HSP20-like_chaperone"/>
</dbReference>
<dbReference type="InterPro" id="IPR037895">
    <property type="entry name" value="NUDCD1"/>
</dbReference>
<dbReference type="PANTHER" id="PTHR21664:SF1">
    <property type="entry name" value="NUDC DOMAIN-CONTAINING PROTEIN 1"/>
    <property type="match status" value="1"/>
</dbReference>
<gene>
    <name evidence="7" type="ORF">F5878DRAFT_606400</name>
</gene>
<evidence type="ECO:0000256" key="2">
    <source>
        <dbReference type="ARBA" id="ARBA00004496"/>
    </source>
</evidence>
<feature type="domain" description="CS" evidence="6">
    <location>
        <begin position="291"/>
        <end position="393"/>
    </location>
</feature>
<keyword evidence="4" id="KW-0963">Cytoplasm</keyword>
<dbReference type="PROSITE" id="PS51203">
    <property type="entry name" value="CS"/>
    <property type="match status" value="1"/>
</dbReference>
<dbReference type="Proteomes" id="UP001163846">
    <property type="component" value="Unassembled WGS sequence"/>
</dbReference>
<proteinExistence type="predicted"/>
<accession>A0AA38PHD6</accession>
<protein>
    <recommendedName>
        <fullName evidence="3">NudC domain-containing protein 1</fullName>
    </recommendedName>
</protein>
<dbReference type="AlphaFoldDB" id="A0AA38PHD6"/>
<keyword evidence="8" id="KW-1185">Reference proteome</keyword>
<dbReference type="EMBL" id="MU805990">
    <property type="protein sequence ID" value="KAJ3842943.1"/>
    <property type="molecule type" value="Genomic_DNA"/>
</dbReference>
<dbReference type="GO" id="GO:0005634">
    <property type="term" value="C:nucleus"/>
    <property type="evidence" value="ECO:0007669"/>
    <property type="project" value="UniProtKB-SubCell"/>
</dbReference>
<name>A0AA38PHD6_9AGAR</name>
<dbReference type="GO" id="GO:0005737">
    <property type="term" value="C:cytoplasm"/>
    <property type="evidence" value="ECO:0007669"/>
    <property type="project" value="UniProtKB-SubCell"/>
</dbReference>
<evidence type="ECO:0000256" key="1">
    <source>
        <dbReference type="ARBA" id="ARBA00004123"/>
    </source>
</evidence>
<reference evidence="7" key="1">
    <citation type="submission" date="2022-08" db="EMBL/GenBank/DDBJ databases">
        <authorList>
            <consortium name="DOE Joint Genome Institute"/>
            <person name="Min B."/>
            <person name="Riley R."/>
            <person name="Sierra-Patev S."/>
            <person name="Naranjo-Ortiz M."/>
            <person name="Looney B."/>
            <person name="Konkel Z."/>
            <person name="Slot J.C."/>
            <person name="Sakamoto Y."/>
            <person name="Steenwyk J.L."/>
            <person name="Rokas A."/>
            <person name="Carro J."/>
            <person name="Camarero S."/>
            <person name="Ferreira P."/>
            <person name="Molpeceres G."/>
            <person name="Ruiz-Duenas F.J."/>
            <person name="Serrano A."/>
            <person name="Henrissat B."/>
            <person name="Drula E."/>
            <person name="Hughes K.W."/>
            <person name="Mata J.L."/>
            <person name="Ishikawa N.K."/>
            <person name="Vargas-Isla R."/>
            <person name="Ushijima S."/>
            <person name="Smith C.A."/>
            <person name="Ahrendt S."/>
            <person name="Andreopoulos W."/>
            <person name="He G."/>
            <person name="Labutti K."/>
            <person name="Lipzen A."/>
            <person name="Ng V."/>
            <person name="Sandor L."/>
            <person name="Barry K."/>
            <person name="Martinez A.T."/>
            <person name="Xiao Y."/>
            <person name="Gibbons J.G."/>
            <person name="Terashima K."/>
            <person name="Hibbett D.S."/>
            <person name="Grigoriev I.V."/>
        </authorList>
    </citation>
    <scope>NUCLEOTIDE SEQUENCE</scope>
    <source>
        <strain evidence="7">TFB9207</strain>
    </source>
</reference>
<organism evidence="7 8">
    <name type="scientific">Lentinula raphanica</name>
    <dbReference type="NCBI Taxonomy" id="153919"/>
    <lineage>
        <taxon>Eukaryota</taxon>
        <taxon>Fungi</taxon>
        <taxon>Dikarya</taxon>
        <taxon>Basidiomycota</taxon>
        <taxon>Agaricomycotina</taxon>
        <taxon>Agaricomycetes</taxon>
        <taxon>Agaricomycetidae</taxon>
        <taxon>Agaricales</taxon>
        <taxon>Marasmiineae</taxon>
        <taxon>Omphalotaceae</taxon>
        <taxon>Lentinula</taxon>
    </lineage>
</organism>
<comment type="caution">
    <text evidence="7">The sequence shown here is derived from an EMBL/GenBank/DDBJ whole genome shotgun (WGS) entry which is preliminary data.</text>
</comment>
<evidence type="ECO:0000313" key="7">
    <source>
        <dbReference type="EMBL" id="KAJ3842943.1"/>
    </source>
</evidence>
<dbReference type="Pfam" id="PF04969">
    <property type="entry name" value="CS"/>
    <property type="match status" value="1"/>
</dbReference>
<dbReference type="InterPro" id="IPR007052">
    <property type="entry name" value="CS_dom"/>
</dbReference>
<dbReference type="PANTHER" id="PTHR21664">
    <property type="entry name" value="CHRONIC MYELOGENOUS LEUKEMIA TUMOR ANTIGEN 66"/>
    <property type="match status" value="1"/>
</dbReference>
<dbReference type="CDD" id="cd06467">
    <property type="entry name" value="p23_NUDC_like"/>
    <property type="match status" value="1"/>
</dbReference>
<keyword evidence="5" id="KW-0539">Nucleus</keyword>
<evidence type="ECO:0000256" key="3">
    <source>
        <dbReference type="ARBA" id="ARBA00018915"/>
    </source>
</evidence>
<comment type="subcellular location">
    <subcellularLocation>
        <location evidence="2">Cytoplasm</location>
    </subcellularLocation>
    <subcellularLocation>
        <location evidence="1">Nucleus</location>
    </subcellularLocation>
</comment>
<dbReference type="SUPFAM" id="SSF49764">
    <property type="entry name" value="HSP20-like chaperones"/>
    <property type="match status" value="1"/>
</dbReference>
<evidence type="ECO:0000313" key="8">
    <source>
        <dbReference type="Proteomes" id="UP001163846"/>
    </source>
</evidence>
<evidence type="ECO:0000256" key="4">
    <source>
        <dbReference type="ARBA" id="ARBA00022490"/>
    </source>
</evidence>
<sequence>MSNFKLNRKLLNPKFEGYKFDFVDQEQVVSRHPLQHPATQTTSATQSWLSFHEVESRITHNHLALSSEGTDAIYVDEDCNVVLISISPETLLPSFRIVYELPKPISSSTTQSHSEYPSAAYINSKFLVISDGLGYLYLLCTNDLGPFELAGVYQLVVNETVQPFLINSVDQISPDNAVAILSSSHRGPKPDVPTKKSTPVDFDIWAAKIPFSTTEPSADARTLDIVWNRRGEQVPILSKYDLSRNAFMLIGGSPYRDLRTVAASPYEPSHDEIAPIPRAGENLDAMQVDPARPPPYSWTQTSDSVTVAFPLPSSTPKTDINVNFTTTSLTLSISDTPPSTVVPLPSYSSKAFWDGISPSSSFWTWDKEAEHSFGILTLHLDKQHEGTKWMQVFASAGKSAAAELSPEDIEVSETLDPSELWLIRESLEKYTAALLTGEDASGLGLGRGVPSLGEGEMDEEVDSNVGRTAVITWVNLDGSSPPWSNPGGEYPFTLLSTPLPGHHRRQGSFSLVLKEGLDGPAYVLKATPSSEPESVVDAVWTHTSTFPALGFVLASKQDVRFTHHNDNYVFALENGLQNRGGNMYVYRRADPSEAWTKQSILRVGDGVGGALLGVGAFAIEGRDVIVALTEKQLVIVRTW</sequence>
<dbReference type="Gene3D" id="2.60.40.790">
    <property type="match status" value="1"/>
</dbReference>